<reference evidence="3" key="1">
    <citation type="submission" date="2021-02" db="EMBL/GenBank/DDBJ databases">
        <authorList>
            <person name="Nowell W R."/>
        </authorList>
    </citation>
    <scope>NUCLEOTIDE SEQUENCE</scope>
</reference>
<accession>A0A818UU23</accession>
<evidence type="ECO:0000313" key="3">
    <source>
        <dbReference type="EMBL" id="CAF3703183.1"/>
    </source>
</evidence>
<name>A0A818UU23_9BILA</name>
<dbReference type="Proteomes" id="UP000663844">
    <property type="component" value="Unassembled WGS sequence"/>
</dbReference>
<proteinExistence type="predicted"/>
<dbReference type="EMBL" id="CAJOBB010000546">
    <property type="protein sequence ID" value="CAF3703183.1"/>
    <property type="molecule type" value="Genomic_DNA"/>
</dbReference>
<evidence type="ECO:0000313" key="4">
    <source>
        <dbReference type="Proteomes" id="UP000663868"/>
    </source>
</evidence>
<organism evidence="3 4">
    <name type="scientific">Adineta steineri</name>
    <dbReference type="NCBI Taxonomy" id="433720"/>
    <lineage>
        <taxon>Eukaryota</taxon>
        <taxon>Metazoa</taxon>
        <taxon>Spiralia</taxon>
        <taxon>Gnathifera</taxon>
        <taxon>Rotifera</taxon>
        <taxon>Eurotatoria</taxon>
        <taxon>Bdelloidea</taxon>
        <taxon>Adinetida</taxon>
        <taxon>Adinetidae</taxon>
        <taxon>Adineta</taxon>
    </lineage>
</organism>
<gene>
    <name evidence="1" type="ORF">IZO911_LOCUS30547</name>
    <name evidence="3" type="ORF">KXQ929_LOCUS11197</name>
    <name evidence="2" type="ORF">OXD698_LOCUS327</name>
</gene>
<evidence type="ECO:0000313" key="2">
    <source>
        <dbReference type="EMBL" id="CAF3484317.1"/>
    </source>
</evidence>
<dbReference type="Proteomes" id="UP000663868">
    <property type="component" value="Unassembled WGS sequence"/>
</dbReference>
<protein>
    <submittedName>
        <fullName evidence="3">Uncharacterized protein</fullName>
    </submittedName>
</protein>
<dbReference type="EMBL" id="CAJNOE010000479">
    <property type="protein sequence ID" value="CAF1236425.1"/>
    <property type="molecule type" value="Genomic_DNA"/>
</dbReference>
<dbReference type="Proteomes" id="UP000663860">
    <property type="component" value="Unassembled WGS sequence"/>
</dbReference>
<dbReference type="AlphaFoldDB" id="A0A818UU23"/>
<comment type="caution">
    <text evidence="3">The sequence shown here is derived from an EMBL/GenBank/DDBJ whole genome shotgun (WGS) entry which is preliminary data.</text>
</comment>
<dbReference type="EMBL" id="CAJOAZ010000007">
    <property type="protein sequence ID" value="CAF3484317.1"/>
    <property type="molecule type" value="Genomic_DNA"/>
</dbReference>
<evidence type="ECO:0000313" key="1">
    <source>
        <dbReference type="EMBL" id="CAF1236425.1"/>
    </source>
</evidence>
<sequence length="125" mass="14714">MEHSKPIKLVWYDTSVMTDDNQKLYKNLNEICSQCFEFTAEDECKRFLGRKHINPNRIILITSGVLGENFVPLIHDYSSIVSIYIYCTYREKHEKWANKYSNVKVTTEPDELIENIQADITKYNA</sequence>